<dbReference type="Proteomes" id="UP001141806">
    <property type="component" value="Unassembled WGS sequence"/>
</dbReference>
<dbReference type="EMBL" id="JAMYWD010000011">
    <property type="protein sequence ID" value="KAJ4956744.1"/>
    <property type="molecule type" value="Genomic_DNA"/>
</dbReference>
<gene>
    <name evidence="1" type="ORF">NE237_013527</name>
</gene>
<organism evidence="1 2">
    <name type="scientific">Protea cynaroides</name>
    <dbReference type="NCBI Taxonomy" id="273540"/>
    <lineage>
        <taxon>Eukaryota</taxon>
        <taxon>Viridiplantae</taxon>
        <taxon>Streptophyta</taxon>
        <taxon>Embryophyta</taxon>
        <taxon>Tracheophyta</taxon>
        <taxon>Spermatophyta</taxon>
        <taxon>Magnoliopsida</taxon>
        <taxon>Proteales</taxon>
        <taxon>Proteaceae</taxon>
        <taxon>Protea</taxon>
    </lineage>
</organism>
<sequence>MPFLQGQDLIGHLDGSSLCPQAPTVSSTSSSLALTTLDYNLTSLLISSLSDEAFSLIIGLTLSKQIWDALEAAYASISNTRILFLYISLQELKHKADESINSFLQRVKAIVDELATANRPLLSVNFNIYIFRALCEVQDSHTASAEPPSFL</sequence>
<dbReference type="PANTHER" id="PTHR47481">
    <property type="match status" value="1"/>
</dbReference>
<evidence type="ECO:0000313" key="2">
    <source>
        <dbReference type="Proteomes" id="UP001141806"/>
    </source>
</evidence>
<reference evidence="1" key="1">
    <citation type="journal article" date="2023" name="Plant J.">
        <title>The genome of the king protea, Protea cynaroides.</title>
        <authorList>
            <person name="Chang J."/>
            <person name="Duong T.A."/>
            <person name="Schoeman C."/>
            <person name="Ma X."/>
            <person name="Roodt D."/>
            <person name="Barker N."/>
            <person name="Li Z."/>
            <person name="Van de Peer Y."/>
            <person name="Mizrachi E."/>
        </authorList>
    </citation>
    <scope>NUCLEOTIDE SEQUENCE</scope>
    <source>
        <tissue evidence="1">Young leaves</tissue>
    </source>
</reference>
<name>A0A9Q0H046_9MAGN</name>
<keyword evidence="2" id="KW-1185">Reference proteome</keyword>
<dbReference type="Pfam" id="PF14223">
    <property type="entry name" value="Retrotran_gag_2"/>
    <property type="match status" value="1"/>
</dbReference>
<comment type="caution">
    <text evidence="1">The sequence shown here is derived from an EMBL/GenBank/DDBJ whole genome shotgun (WGS) entry which is preliminary data.</text>
</comment>
<dbReference type="PANTHER" id="PTHR47481:SF43">
    <property type="entry name" value="RETROTRANSPOSON COPIA-LIKE N-TERMINAL DOMAIN-CONTAINING PROTEIN"/>
    <property type="match status" value="1"/>
</dbReference>
<protein>
    <submittedName>
        <fullName evidence="1">Uncharacterized protein</fullName>
    </submittedName>
</protein>
<dbReference type="OrthoDB" id="1305827at2759"/>
<evidence type="ECO:0000313" key="1">
    <source>
        <dbReference type="EMBL" id="KAJ4956744.1"/>
    </source>
</evidence>
<accession>A0A9Q0H046</accession>
<dbReference type="AlphaFoldDB" id="A0A9Q0H046"/>
<proteinExistence type="predicted"/>